<gene>
    <name evidence="1" type="ORF">AL503_004290</name>
</gene>
<evidence type="ECO:0000313" key="1">
    <source>
        <dbReference type="EMBL" id="PNN29332.1"/>
    </source>
</evidence>
<dbReference type="InterPro" id="IPR043104">
    <property type="entry name" value="SAPI_N"/>
</dbReference>
<dbReference type="EMBL" id="LORN02000014">
    <property type="protein sequence ID" value="PNN29332.1"/>
    <property type="molecule type" value="Genomic_DNA"/>
</dbReference>
<dbReference type="Proteomes" id="UP000053523">
    <property type="component" value="Unassembled WGS sequence"/>
</dbReference>
<dbReference type="Pfam" id="PF16560">
    <property type="entry name" value="SAPI"/>
    <property type="match status" value="1"/>
</dbReference>
<dbReference type="Gene3D" id="3.30.1300.50">
    <property type="entry name" value="Putative mobile pathogenicity island, N-terminal domain"/>
    <property type="match status" value="1"/>
</dbReference>
<dbReference type="Gene3D" id="1.20.58.700">
    <property type="match status" value="1"/>
</dbReference>
<dbReference type="RefSeq" id="WP_070495524.1">
    <property type="nucleotide sequence ID" value="NZ_CP128651.1"/>
</dbReference>
<sequence length="214" mass="24714">MNVEIISNEFETRAATLLRYFTGLCESSYKLPFAFKIYNDPFNTVYLISKGKMYAHVLIKDCEVRKTFEIASEKHTEKLIESIEGYYAGYELHDGTHDTISDMMASFMFDNEYFMYGLETFAESNNTDMFEYMEKDFGVDELEGVQTSNADVIGNMETLYQLATGINEPSPELVEGLKIITEFIQNEKANEDDSKVLIERLNELKHSYYNKVKA</sequence>
<comment type="caution">
    <text evidence="1">The sequence shown here is derived from an EMBL/GenBank/DDBJ whole genome shotgun (WGS) entry which is preliminary data.</text>
</comment>
<organism evidence="1 2">
    <name type="scientific">Staphylococcus haemolyticus</name>
    <dbReference type="NCBI Taxonomy" id="1283"/>
    <lineage>
        <taxon>Bacteria</taxon>
        <taxon>Bacillati</taxon>
        <taxon>Bacillota</taxon>
        <taxon>Bacilli</taxon>
        <taxon>Bacillales</taxon>
        <taxon>Staphylococcaceae</taxon>
        <taxon>Staphylococcus</taxon>
    </lineage>
</organism>
<accession>A0A2K0AWC7</accession>
<dbReference type="AlphaFoldDB" id="A0A2K0AWC7"/>
<dbReference type="InterPro" id="IPR032351">
    <property type="entry name" value="SAPI"/>
</dbReference>
<reference evidence="1 2" key="1">
    <citation type="submission" date="2017-12" db="EMBL/GenBank/DDBJ databases">
        <title>FDA dAtabase for Regulatory Grade micrObial Sequences (FDA-ARGOS): Supporting development and validation of Infectious Disease Dx tests.</title>
        <authorList>
            <person name="Hoffmann M."/>
            <person name="Allard M."/>
            <person name="Evans P."/>
            <person name="Brown E."/>
            <person name="Tallon L."/>
            <person name="Sadzewicz L."/>
            <person name="Sengamalay N."/>
            <person name="Ott S."/>
            <person name="Godinez A."/>
            <person name="Nagaraj S."/>
            <person name="Vavikolanu K."/>
            <person name="Aluvathingal J."/>
            <person name="Nadendla S."/>
            <person name="Sichtig H."/>
        </authorList>
    </citation>
    <scope>NUCLEOTIDE SEQUENCE [LARGE SCALE GENOMIC DNA]</scope>
    <source>
        <strain evidence="1 2">FDAARGOS_148</strain>
    </source>
</reference>
<protein>
    <submittedName>
        <fullName evidence="1">Pathogenicity island protein</fullName>
    </submittedName>
</protein>
<name>A0A2K0AWC7_STAHA</name>
<proteinExistence type="predicted"/>
<evidence type="ECO:0000313" key="2">
    <source>
        <dbReference type="Proteomes" id="UP000053523"/>
    </source>
</evidence>